<accession>A0ABS9C269</accession>
<organism evidence="1 2">
    <name type="scientific">Mariniradius sediminis</name>
    <dbReference type="NCBI Taxonomy" id="2909237"/>
    <lineage>
        <taxon>Bacteria</taxon>
        <taxon>Pseudomonadati</taxon>
        <taxon>Bacteroidota</taxon>
        <taxon>Cytophagia</taxon>
        <taxon>Cytophagales</taxon>
        <taxon>Cyclobacteriaceae</taxon>
        <taxon>Mariniradius</taxon>
    </lineage>
</organism>
<sequence>MNRTEIVNQVIESFEQEFNLIKDKFVVLDLLENHRPMTIEAIRELKLPVDGEDMVWHPGVYVFIGDGSVYRVGRSLDNSRKRVLEHLTDKTSFNGIGVWDINDKPDKAILLFNLKDKKGIHWLAALEIFLERKFNPKIPSGRLG</sequence>
<dbReference type="Proteomes" id="UP001201449">
    <property type="component" value="Unassembled WGS sequence"/>
</dbReference>
<comment type="caution">
    <text evidence="1">The sequence shown here is derived from an EMBL/GenBank/DDBJ whole genome shotgun (WGS) entry which is preliminary data.</text>
</comment>
<proteinExistence type="predicted"/>
<dbReference type="EMBL" id="JAKEVZ010000022">
    <property type="protein sequence ID" value="MCF1753173.1"/>
    <property type="molecule type" value="Genomic_DNA"/>
</dbReference>
<gene>
    <name evidence="1" type="ORF">L0U89_19085</name>
</gene>
<reference evidence="1 2" key="1">
    <citation type="submission" date="2022-01" db="EMBL/GenBank/DDBJ databases">
        <title>Mariniradius saccharolyticus sp. nov., isolated from sediment of a river.</title>
        <authorList>
            <person name="Liu H."/>
        </authorList>
    </citation>
    <scope>NUCLEOTIDE SEQUENCE [LARGE SCALE GENOMIC DNA]</scope>
    <source>
        <strain evidence="1 2">RY-2</strain>
    </source>
</reference>
<keyword evidence="2" id="KW-1185">Reference proteome</keyword>
<dbReference type="RefSeq" id="WP_234862985.1">
    <property type="nucleotide sequence ID" value="NZ_JAKEVZ010000022.1"/>
</dbReference>
<evidence type="ECO:0000313" key="1">
    <source>
        <dbReference type="EMBL" id="MCF1753173.1"/>
    </source>
</evidence>
<name>A0ABS9C269_9BACT</name>
<evidence type="ECO:0000313" key="2">
    <source>
        <dbReference type="Proteomes" id="UP001201449"/>
    </source>
</evidence>
<protein>
    <recommendedName>
        <fullName evidence="3">GIY-YIG domain-containing protein</fullName>
    </recommendedName>
</protein>
<evidence type="ECO:0008006" key="3">
    <source>
        <dbReference type="Google" id="ProtNLM"/>
    </source>
</evidence>